<evidence type="ECO:0000313" key="1">
    <source>
        <dbReference type="EMBL" id="KAJ2978504.1"/>
    </source>
</evidence>
<accession>A0ACC1NJA7</accession>
<protein>
    <submittedName>
        <fullName evidence="1">Uncharacterized protein</fullName>
    </submittedName>
</protein>
<dbReference type="EMBL" id="JANSHE010004343">
    <property type="protein sequence ID" value="KAJ2978504.1"/>
    <property type="molecule type" value="Genomic_DNA"/>
</dbReference>
<comment type="caution">
    <text evidence="1">The sequence shown here is derived from an EMBL/GenBank/DDBJ whole genome shotgun (WGS) entry which is preliminary data.</text>
</comment>
<sequence>MRQHRAQDLSHAAGLMQFSPGVVSPSIFSPSPSPRPDSLSPLPAIWASGISDPLSLPVYTPLTLRPSVLLPRREHAPATEASPATTPPCSSPASSLSESSETCTTSSAPLEPAEFGLGLAVPLAAPQPSRSLSMSSPHDYPSMSGSTPATHTSGLDLEHDRIWASGQVYVAPGARFPKDIYARDMAKALSWLSSFRGNDIPPRFSTIFPSIPFVWGTYYAQLSLWKECTQEQREWLANQPRTPAGLWTESRRHLPAWQARPRHR</sequence>
<evidence type="ECO:0000313" key="2">
    <source>
        <dbReference type="Proteomes" id="UP001144978"/>
    </source>
</evidence>
<reference evidence="1" key="1">
    <citation type="submission" date="2022-08" db="EMBL/GenBank/DDBJ databases">
        <title>Genome Sequence of Pycnoporus sanguineus.</title>
        <authorList>
            <person name="Buettner E."/>
        </authorList>
    </citation>
    <scope>NUCLEOTIDE SEQUENCE</scope>
    <source>
        <strain evidence="1">CG-C14</strain>
    </source>
</reference>
<name>A0ACC1NJA7_9APHY</name>
<dbReference type="Proteomes" id="UP001144978">
    <property type="component" value="Unassembled WGS sequence"/>
</dbReference>
<gene>
    <name evidence="1" type="ORF">NUW54_g11277</name>
</gene>
<proteinExistence type="predicted"/>
<keyword evidence="2" id="KW-1185">Reference proteome</keyword>
<organism evidence="1 2">
    <name type="scientific">Trametes sanguinea</name>
    <dbReference type="NCBI Taxonomy" id="158606"/>
    <lineage>
        <taxon>Eukaryota</taxon>
        <taxon>Fungi</taxon>
        <taxon>Dikarya</taxon>
        <taxon>Basidiomycota</taxon>
        <taxon>Agaricomycotina</taxon>
        <taxon>Agaricomycetes</taxon>
        <taxon>Polyporales</taxon>
        <taxon>Polyporaceae</taxon>
        <taxon>Trametes</taxon>
    </lineage>
</organism>